<accession>A0ABV5U7U3</accession>
<dbReference type="EMBL" id="JBHMBK010000019">
    <property type="protein sequence ID" value="MFB9687456.1"/>
    <property type="molecule type" value="Genomic_DNA"/>
</dbReference>
<gene>
    <name evidence="1" type="ORF">ACFFTO_25020</name>
</gene>
<name>A0ABV5U7U3_9PSEU</name>
<evidence type="ECO:0000313" key="2">
    <source>
        <dbReference type="Proteomes" id="UP001589535"/>
    </source>
</evidence>
<protein>
    <submittedName>
        <fullName evidence="1">Uncharacterized protein</fullName>
    </submittedName>
</protein>
<reference evidence="1 2" key="1">
    <citation type="submission" date="2024-09" db="EMBL/GenBank/DDBJ databases">
        <authorList>
            <person name="Sun Q."/>
            <person name="Mori K."/>
        </authorList>
    </citation>
    <scope>NUCLEOTIDE SEQUENCE [LARGE SCALE GENOMIC DNA]</scope>
    <source>
        <strain evidence="1 2">JCM 13852</strain>
    </source>
</reference>
<comment type="caution">
    <text evidence="1">The sequence shown here is derived from an EMBL/GenBank/DDBJ whole genome shotgun (WGS) entry which is preliminary data.</text>
</comment>
<evidence type="ECO:0000313" key="1">
    <source>
        <dbReference type="EMBL" id="MFB9687456.1"/>
    </source>
</evidence>
<sequence length="165" mass="17302">MLPPANAWINASLSLAARGIARNELAAMRMPAIASLSAGGVAMPFLTWHVPLGPGQVLGGRLSRGANPDAFLFLQNSQVYQVLVGPGQNNLGLIAGDLNVPVGELNAPTGNPLLPYLLRDWVGVSDDLDHILGHPQSPQPNPGFANDGHFPASGHHDILVSTVSW</sequence>
<dbReference type="RefSeq" id="WP_378198025.1">
    <property type="nucleotide sequence ID" value="NZ_JBHMBK010000019.1"/>
</dbReference>
<proteinExistence type="predicted"/>
<keyword evidence="2" id="KW-1185">Reference proteome</keyword>
<organism evidence="1 2">
    <name type="scientific">Amycolatopsis plumensis</name>
    <dbReference type="NCBI Taxonomy" id="236508"/>
    <lineage>
        <taxon>Bacteria</taxon>
        <taxon>Bacillati</taxon>
        <taxon>Actinomycetota</taxon>
        <taxon>Actinomycetes</taxon>
        <taxon>Pseudonocardiales</taxon>
        <taxon>Pseudonocardiaceae</taxon>
        <taxon>Amycolatopsis</taxon>
    </lineage>
</organism>
<dbReference type="Proteomes" id="UP001589535">
    <property type="component" value="Unassembled WGS sequence"/>
</dbReference>